<dbReference type="SUPFAM" id="SSF56436">
    <property type="entry name" value="C-type lectin-like"/>
    <property type="match status" value="1"/>
</dbReference>
<evidence type="ECO:0008006" key="5">
    <source>
        <dbReference type="Google" id="ProtNLM"/>
    </source>
</evidence>
<organism evidence="3 4">
    <name type="scientific">Gonium pectorale</name>
    <name type="common">Green alga</name>
    <dbReference type="NCBI Taxonomy" id="33097"/>
    <lineage>
        <taxon>Eukaryota</taxon>
        <taxon>Viridiplantae</taxon>
        <taxon>Chlorophyta</taxon>
        <taxon>core chlorophytes</taxon>
        <taxon>Chlorophyceae</taxon>
        <taxon>CS clade</taxon>
        <taxon>Chlamydomonadales</taxon>
        <taxon>Volvocaceae</taxon>
        <taxon>Gonium</taxon>
    </lineage>
</organism>
<accession>A0A150GVD3</accession>
<sequence length="148" mass="16656">MFLALLLATAFAVSISGVDGQLEQVESLDVKNAPQKTTPKPPVPQPPKKKEYSAFAYKKKWLYLVSGDRYDYASAWDFCYSKGLSLIPYNDLKLREPTYQLCYKNKRGCWVGGKQANFCAYIDPAGNGGPYARLCNEKQYVVCYGKLN</sequence>
<dbReference type="Proteomes" id="UP000075714">
    <property type="component" value="Unassembled WGS sequence"/>
</dbReference>
<evidence type="ECO:0000313" key="3">
    <source>
        <dbReference type="EMBL" id="KXZ53648.1"/>
    </source>
</evidence>
<feature type="signal peptide" evidence="2">
    <location>
        <begin position="1"/>
        <end position="20"/>
    </location>
</feature>
<protein>
    <recommendedName>
        <fullName evidence="5">C-type lectin domain-containing protein</fullName>
    </recommendedName>
</protein>
<evidence type="ECO:0000256" key="1">
    <source>
        <dbReference type="SAM" id="MobiDB-lite"/>
    </source>
</evidence>
<proteinExistence type="predicted"/>
<feature type="chain" id="PRO_5007562236" description="C-type lectin domain-containing protein" evidence="2">
    <location>
        <begin position="21"/>
        <end position="148"/>
    </location>
</feature>
<name>A0A150GVD3_GONPE</name>
<keyword evidence="4" id="KW-1185">Reference proteome</keyword>
<dbReference type="OrthoDB" id="544490at2759"/>
<evidence type="ECO:0000313" key="4">
    <source>
        <dbReference type="Proteomes" id="UP000075714"/>
    </source>
</evidence>
<dbReference type="EMBL" id="LSYV01000007">
    <property type="protein sequence ID" value="KXZ53648.1"/>
    <property type="molecule type" value="Genomic_DNA"/>
</dbReference>
<dbReference type="STRING" id="33097.A0A150GVD3"/>
<gene>
    <name evidence="3" type="ORF">GPECTOR_6g565</name>
</gene>
<dbReference type="InterPro" id="IPR016187">
    <property type="entry name" value="CTDL_fold"/>
</dbReference>
<feature type="region of interest" description="Disordered" evidence="1">
    <location>
        <begin position="29"/>
        <end position="49"/>
    </location>
</feature>
<comment type="caution">
    <text evidence="3">The sequence shown here is derived from an EMBL/GenBank/DDBJ whole genome shotgun (WGS) entry which is preliminary data.</text>
</comment>
<reference evidence="4" key="1">
    <citation type="journal article" date="2016" name="Nat. Commun.">
        <title>The Gonium pectorale genome demonstrates co-option of cell cycle regulation during the evolution of multicellularity.</title>
        <authorList>
            <person name="Hanschen E.R."/>
            <person name="Marriage T.N."/>
            <person name="Ferris P.J."/>
            <person name="Hamaji T."/>
            <person name="Toyoda A."/>
            <person name="Fujiyama A."/>
            <person name="Neme R."/>
            <person name="Noguchi H."/>
            <person name="Minakuchi Y."/>
            <person name="Suzuki M."/>
            <person name="Kawai-Toyooka H."/>
            <person name="Smith D.R."/>
            <person name="Sparks H."/>
            <person name="Anderson J."/>
            <person name="Bakaric R."/>
            <person name="Luria V."/>
            <person name="Karger A."/>
            <person name="Kirschner M.W."/>
            <person name="Durand P.M."/>
            <person name="Michod R.E."/>
            <person name="Nozaki H."/>
            <person name="Olson B.J."/>
        </authorList>
    </citation>
    <scope>NUCLEOTIDE SEQUENCE [LARGE SCALE GENOMIC DNA]</scope>
    <source>
        <strain evidence="4">NIES-2863</strain>
    </source>
</reference>
<keyword evidence="2" id="KW-0732">Signal</keyword>
<evidence type="ECO:0000256" key="2">
    <source>
        <dbReference type="SAM" id="SignalP"/>
    </source>
</evidence>
<dbReference type="AlphaFoldDB" id="A0A150GVD3"/>